<dbReference type="Gene3D" id="3.30.70.3290">
    <property type="match status" value="1"/>
</dbReference>
<evidence type="ECO:0000259" key="10">
    <source>
        <dbReference type="PROSITE" id="PS52004"/>
    </source>
</evidence>
<evidence type="ECO:0000256" key="3">
    <source>
        <dbReference type="ARBA" id="ARBA00022553"/>
    </source>
</evidence>
<keyword evidence="5" id="KW-0045">Antibiotic biosynthesis</keyword>
<dbReference type="CDD" id="cd08953">
    <property type="entry name" value="KR_2_SDR_x"/>
    <property type="match status" value="1"/>
</dbReference>
<evidence type="ECO:0000256" key="6">
    <source>
        <dbReference type="ARBA" id="ARBA00023268"/>
    </source>
</evidence>
<dbReference type="InterPro" id="IPR009081">
    <property type="entry name" value="PP-bd_ACP"/>
</dbReference>
<feature type="domain" description="Ketosynthase family 3 (KS3)" evidence="10">
    <location>
        <begin position="33"/>
        <end position="459"/>
    </location>
</feature>
<dbReference type="InterPro" id="IPR013968">
    <property type="entry name" value="PKS_KR"/>
</dbReference>
<dbReference type="InterPro" id="IPR014031">
    <property type="entry name" value="Ketoacyl_synth_C"/>
</dbReference>
<dbReference type="Gene3D" id="3.40.50.1820">
    <property type="entry name" value="alpha/beta hydrolase"/>
    <property type="match status" value="1"/>
</dbReference>
<dbReference type="PROSITE" id="PS50075">
    <property type="entry name" value="CARRIER"/>
    <property type="match status" value="1"/>
</dbReference>
<dbReference type="RefSeq" id="WP_311423121.1">
    <property type="nucleotide sequence ID" value="NZ_JAVREH010000012.1"/>
</dbReference>
<evidence type="ECO:0000256" key="4">
    <source>
        <dbReference type="ARBA" id="ARBA00022679"/>
    </source>
</evidence>
<evidence type="ECO:0000256" key="5">
    <source>
        <dbReference type="ARBA" id="ARBA00023194"/>
    </source>
</evidence>
<keyword evidence="7" id="KW-0012">Acyltransferase</keyword>
<evidence type="ECO:0000313" key="11">
    <source>
        <dbReference type="EMBL" id="MDT0261967.1"/>
    </source>
</evidence>
<protein>
    <submittedName>
        <fullName evidence="11">Beta-ketoacyl synthase N-terminal-like domain-containing protein</fullName>
    </submittedName>
</protein>
<dbReference type="InterPro" id="IPR036291">
    <property type="entry name" value="NAD(P)-bd_dom_sf"/>
</dbReference>
<dbReference type="InterPro" id="IPR016036">
    <property type="entry name" value="Malonyl_transacylase_ACP-bd"/>
</dbReference>
<dbReference type="SMART" id="SM00823">
    <property type="entry name" value="PKS_PP"/>
    <property type="match status" value="1"/>
</dbReference>
<dbReference type="InterPro" id="IPR020841">
    <property type="entry name" value="PKS_Beta-ketoAc_synthase_dom"/>
</dbReference>
<evidence type="ECO:0000256" key="7">
    <source>
        <dbReference type="ARBA" id="ARBA00023315"/>
    </source>
</evidence>
<dbReference type="SUPFAM" id="SSF53901">
    <property type="entry name" value="Thiolase-like"/>
    <property type="match status" value="1"/>
</dbReference>
<keyword evidence="6" id="KW-0511">Multifunctional enzyme</keyword>
<name>A0ABU2JAH9_9ACTN</name>
<dbReference type="SUPFAM" id="SSF51735">
    <property type="entry name" value="NAD(P)-binding Rossmann-fold domains"/>
    <property type="match status" value="2"/>
</dbReference>
<dbReference type="Pfam" id="PF02801">
    <property type="entry name" value="Ketoacyl-synt_C"/>
    <property type="match status" value="1"/>
</dbReference>
<proteinExistence type="predicted"/>
<comment type="caution">
    <text evidence="11">The sequence shown here is derived from an EMBL/GenBank/DDBJ whole genome shotgun (WGS) entry which is preliminary data.</text>
</comment>
<evidence type="ECO:0000256" key="1">
    <source>
        <dbReference type="ARBA" id="ARBA00001957"/>
    </source>
</evidence>
<dbReference type="InterPro" id="IPR036299">
    <property type="entry name" value="Polyketide_synth_docking_sf"/>
</dbReference>
<gene>
    <name evidence="11" type="ORF">RM423_11220</name>
</gene>
<dbReference type="EMBL" id="JAVREH010000012">
    <property type="protein sequence ID" value="MDT0261967.1"/>
    <property type="molecule type" value="Genomic_DNA"/>
</dbReference>
<reference evidence="12" key="1">
    <citation type="submission" date="2023-07" db="EMBL/GenBank/DDBJ databases">
        <title>30 novel species of actinomycetes from the DSMZ collection.</title>
        <authorList>
            <person name="Nouioui I."/>
        </authorList>
    </citation>
    <scope>NUCLEOTIDE SEQUENCE [LARGE SCALE GENOMIC DNA]</scope>
    <source>
        <strain evidence="12">DSM 44399</strain>
    </source>
</reference>
<dbReference type="InterPro" id="IPR057326">
    <property type="entry name" value="KR_dom"/>
</dbReference>
<dbReference type="InterPro" id="IPR016035">
    <property type="entry name" value="Acyl_Trfase/lysoPLipase"/>
</dbReference>
<evidence type="ECO:0000256" key="2">
    <source>
        <dbReference type="ARBA" id="ARBA00022450"/>
    </source>
</evidence>
<dbReference type="SMART" id="SM01294">
    <property type="entry name" value="PKS_PP_betabranch"/>
    <property type="match status" value="1"/>
</dbReference>
<dbReference type="InterPro" id="IPR016039">
    <property type="entry name" value="Thiolase-like"/>
</dbReference>
<dbReference type="Gene3D" id="3.40.50.720">
    <property type="entry name" value="NAD(P)-binding Rossmann-like Domain"/>
    <property type="match status" value="1"/>
</dbReference>
<dbReference type="SMART" id="SM00825">
    <property type="entry name" value="PKS_KS"/>
    <property type="match status" value="1"/>
</dbReference>
<dbReference type="PROSITE" id="PS52004">
    <property type="entry name" value="KS3_2"/>
    <property type="match status" value="1"/>
</dbReference>
<keyword evidence="2" id="KW-0596">Phosphopantetheine</keyword>
<feature type="domain" description="Carrier" evidence="9">
    <location>
        <begin position="1515"/>
        <end position="1590"/>
    </location>
</feature>
<dbReference type="Proteomes" id="UP001183176">
    <property type="component" value="Unassembled WGS sequence"/>
</dbReference>
<dbReference type="Pfam" id="PF00109">
    <property type="entry name" value="ketoacyl-synt"/>
    <property type="match status" value="1"/>
</dbReference>
<dbReference type="InterPro" id="IPR018201">
    <property type="entry name" value="Ketoacyl_synth_AS"/>
</dbReference>
<dbReference type="SMART" id="SM00827">
    <property type="entry name" value="PKS_AT"/>
    <property type="match status" value="1"/>
</dbReference>
<dbReference type="PANTHER" id="PTHR43775">
    <property type="entry name" value="FATTY ACID SYNTHASE"/>
    <property type="match status" value="1"/>
</dbReference>
<keyword evidence="12" id="KW-1185">Reference proteome</keyword>
<comment type="cofactor">
    <cofactor evidence="1">
        <name>pantetheine 4'-phosphate</name>
        <dbReference type="ChEBI" id="CHEBI:47942"/>
    </cofactor>
</comment>
<dbReference type="PROSITE" id="PS00012">
    <property type="entry name" value="PHOSPHOPANTETHEINE"/>
    <property type="match status" value="1"/>
</dbReference>
<evidence type="ECO:0000313" key="12">
    <source>
        <dbReference type="Proteomes" id="UP001183176"/>
    </source>
</evidence>
<dbReference type="InterPro" id="IPR015083">
    <property type="entry name" value="NorB/c/GfsB-D-like_docking"/>
</dbReference>
<feature type="region of interest" description="Disordered" evidence="8">
    <location>
        <begin position="1590"/>
        <end position="1619"/>
    </location>
</feature>
<accession>A0ABU2JAH9</accession>
<dbReference type="Pfam" id="PF00550">
    <property type="entry name" value="PP-binding"/>
    <property type="match status" value="1"/>
</dbReference>
<dbReference type="CDD" id="cd00833">
    <property type="entry name" value="PKS"/>
    <property type="match status" value="1"/>
</dbReference>
<evidence type="ECO:0000256" key="8">
    <source>
        <dbReference type="SAM" id="MobiDB-lite"/>
    </source>
</evidence>
<dbReference type="Gene3D" id="3.40.47.10">
    <property type="match status" value="1"/>
</dbReference>
<dbReference type="InterPro" id="IPR020806">
    <property type="entry name" value="PKS_PP-bd"/>
</dbReference>
<sequence>MATEDQLRSYLKRATVELTETRRRLDEVEQSSHEPIAIIGMACRYPGATTVEDYWDLLRESRSGVVEVPAARWNVDDYYNADRRVAGGVYTRHGSFLSDIAGWDAEFFGASPHEALRMDPQQRLLMELVWEGLENAGTAPEQLAGSRTAVMVGLMDTAQYGRLQLERYGPGVAADPYFGQGVTASVVAGRLSYQFDLRGPAITLDTACSSSLVGVHLAAQALRRGECDLAIGAGAFLIMHPDTYVQSCATSMLSADGRCKTFDSSADGYVLGEGGGLVVLERLSDALANNHRIRAVLRGSAVNQDGRSNGLTAPSRSAQVAVIRAALADATVTPDEVDYVEAHGSGTKLGDAIELSALHDVFGGRSASRPLQVGAVKTNLGHTQSAAGVAGLIKTVLLLEHGMAPANLNTTQPSDAVPADGTIRPVTSPTPLRPIADRPIAGVSGFGWSGTNGHLVLQAAAPVVVDEPAADAVVLPLSAAGRAPLGAQLERLAQWLTERPELSLADVAHTLSSGRAAQDYRRVLVCTDVPDAISQLRAVNCTRAVAASARPRVAFLLPGVGDQYAGLGRELYRTEPVYAAAVEECIALVQQRCGVDLRPALLDSTDGRPADGDFAALLGRNITDEVPDPMGRAEIAHPFLFTVEYALATLLAHRGVRPDVLVGYSLGEYVAACLAGVFSLSDALYLVVERARLIAAAPTGRMLAVAADEASTRSVLADSGAEVDVAAVNGPTMTVLSGPSGPIEAVAAILHEAGIASRPLRTEHAFHSTLLEPARDKLAALLDTVARHAPSVAVVSNSTGAELTAEQAMSREYWADHLIRPVRFSDGVRHCAARGVEVYVELGAGQTLGGLVRQNTAGTPTAAVLGTLPARWSAAGRPDERVELLTTCAQLWELGVRLDWTAFPGAGARVVTLPGYPFQRTAFWPEPADGQREFAGARPAARPSEPADHCYAPVWRRTPSRATADELSLPGALVVFADRDGIGSALADRAEAAGITVLEVLGGDISGDNPAAGTGLRRVGRRMMIDPRRPEHYREVFAGLGESIGPLHVVHLWSLLAGSAVPVYASDDELLESIEHGFDTLLPTVQALGGLAAGAGVRLLTVSRGASEVLGDDVPAPFQAAVHGFGRVVQHEYPGLTWRGIDLDAGPQAAGRPTGDAAAVADQLAHELVHPAQPEEQLVAWRRGRRWAQEWAEIGTVPSFAATGIGEGTGPAWRADGVYLITGGTRGLGMALARRLVAEGVRRLALVGRGSGANNAFAGADGSFSDATSELDARLARSRGDIAELEAAGAEVLVLTADAGVPAQLRRALRECREHFGALHGVVHAAGAPASGTAQRQTVAEARAVLAPKILAMGVLAELVGPVTPPDQRPELLVLYSSAVTAFGGIGEGDYCAANTVLDAYGAALSGSAPSTRVLSVAWGPWQHDDWQLSTTSDLAERARGYRKRYGFADDAGCAFLDRLVATGQGSVVAVRQPMADALLEWSAMLDVEALVDASAALPAGERFARPQLRTPFVGPRTELETVVAGVWGAYLGIDQVGVHDPFFDLGGNSLVGMAMVRAVESQLDLHIAPAVLFEHPTVAEFAAAIGNSGGSDDTASEVLATSSDRGQRRRRARTGNRK</sequence>
<keyword evidence="4" id="KW-0808">Transferase</keyword>
<dbReference type="InterPro" id="IPR050091">
    <property type="entry name" value="PKS_NRPS_Biosynth_Enz"/>
</dbReference>
<dbReference type="PROSITE" id="PS00606">
    <property type="entry name" value="KS3_1"/>
    <property type="match status" value="1"/>
</dbReference>
<dbReference type="Pfam" id="PF08659">
    <property type="entry name" value="KR"/>
    <property type="match status" value="1"/>
</dbReference>
<evidence type="ECO:0000259" key="9">
    <source>
        <dbReference type="PROSITE" id="PS50075"/>
    </source>
</evidence>
<dbReference type="InterPro" id="IPR014030">
    <property type="entry name" value="Ketoacyl_synth_N"/>
</dbReference>
<dbReference type="InterPro" id="IPR036736">
    <property type="entry name" value="ACP-like_sf"/>
</dbReference>
<dbReference type="Pfam" id="PF08990">
    <property type="entry name" value="Docking"/>
    <property type="match status" value="1"/>
</dbReference>
<dbReference type="InterPro" id="IPR001227">
    <property type="entry name" value="Ac_transferase_dom_sf"/>
</dbReference>
<dbReference type="SMART" id="SM00822">
    <property type="entry name" value="PKS_KR"/>
    <property type="match status" value="1"/>
</dbReference>
<organism evidence="11 12">
    <name type="scientific">Jatrophihabitans lederbergiae</name>
    <dbReference type="NCBI Taxonomy" id="3075547"/>
    <lineage>
        <taxon>Bacteria</taxon>
        <taxon>Bacillati</taxon>
        <taxon>Actinomycetota</taxon>
        <taxon>Actinomycetes</taxon>
        <taxon>Jatrophihabitantales</taxon>
        <taxon>Jatrophihabitantaceae</taxon>
        <taxon>Jatrophihabitans</taxon>
    </lineage>
</organism>
<dbReference type="InterPro" id="IPR029058">
    <property type="entry name" value="AB_hydrolase_fold"/>
</dbReference>
<dbReference type="InterPro" id="IPR014043">
    <property type="entry name" value="Acyl_transferase_dom"/>
</dbReference>
<dbReference type="SUPFAM" id="SSF47336">
    <property type="entry name" value="ACP-like"/>
    <property type="match status" value="1"/>
</dbReference>
<dbReference type="Pfam" id="PF22621">
    <property type="entry name" value="CurL-like_PKS_C"/>
    <property type="match status" value="1"/>
</dbReference>
<feature type="compositionally biased region" description="Basic residues" evidence="8">
    <location>
        <begin position="1608"/>
        <end position="1619"/>
    </location>
</feature>
<dbReference type="SUPFAM" id="SSF55048">
    <property type="entry name" value="Probable ACP-binding domain of malonyl-CoA ACP transacylase"/>
    <property type="match status" value="1"/>
</dbReference>
<dbReference type="Pfam" id="PF00698">
    <property type="entry name" value="Acyl_transf_1"/>
    <property type="match status" value="1"/>
</dbReference>
<dbReference type="PANTHER" id="PTHR43775:SF51">
    <property type="entry name" value="INACTIVE PHENOLPHTHIOCEROL SYNTHESIS POLYKETIDE SYNTHASE TYPE I PKS1-RELATED"/>
    <property type="match status" value="1"/>
</dbReference>
<dbReference type="InterPro" id="IPR006162">
    <property type="entry name" value="Ppantetheine_attach_site"/>
</dbReference>
<dbReference type="SUPFAM" id="SSF101173">
    <property type="entry name" value="Docking domain B of the erythromycin polyketide synthase (DEBS)"/>
    <property type="match status" value="1"/>
</dbReference>
<keyword evidence="3" id="KW-0597">Phosphoprotein</keyword>
<dbReference type="SUPFAM" id="SSF52151">
    <property type="entry name" value="FabD/lysophospholipase-like"/>
    <property type="match status" value="1"/>
</dbReference>
<dbReference type="Gene3D" id="3.40.366.10">
    <property type="entry name" value="Malonyl-Coenzyme A Acyl Carrier Protein, domain 2"/>
    <property type="match status" value="1"/>
</dbReference>